<dbReference type="OrthoDB" id="10444147at2759"/>
<dbReference type="Proteomes" id="UP000268014">
    <property type="component" value="Unassembled WGS sequence"/>
</dbReference>
<evidence type="ECO:0000313" key="2">
    <source>
        <dbReference type="EMBL" id="VDO45529.1"/>
    </source>
</evidence>
<keyword evidence="3" id="KW-1185">Reference proteome</keyword>
<feature type="domain" description="SXP/RAL-2 family protein Ani s 5-like cation-binding" evidence="1">
    <location>
        <begin position="46"/>
        <end position="133"/>
    </location>
</feature>
<evidence type="ECO:0000313" key="3">
    <source>
        <dbReference type="Proteomes" id="UP000268014"/>
    </source>
</evidence>
<evidence type="ECO:0000259" key="1">
    <source>
        <dbReference type="Pfam" id="PF02520"/>
    </source>
</evidence>
<dbReference type="InterPro" id="IPR052823">
    <property type="entry name" value="SXP/RAL-2_related"/>
</dbReference>
<dbReference type="EMBL" id="UZAF01017851">
    <property type="protein sequence ID" value="VDO45529.1"/>
    <property type="molecule type" value="Genomic_DNA"/>
</dbReference>
<accession>A0A0N4WMG2</accession>
<organism evidence="4">
    <name type="scientific">Haemonchus placei</name>
    <name type="common">Barber's pole worm</name>
    <dbReference type="NCBI Taxonomy" id="6290"/>
    <lineage>
        <taxon>Eukaryota</taxon>
        <taxon>Metazoa</taxon>
        <taxon>Ecdysozoa</taxon>
        <taxon>Nematoda</taxon>
        <taxon>Chromadorea</taxon>
        <taxon>Rhabditida</taxon>
        <taxon>Rhabditina</taxon>
        <taxon>Rhabditomorpha</taxon>
        <taxon>Strongyloidea</taxon>
        <taxon>Trichostrongylidae</taxon>
        <taxon>Haemonchus</taxon>
    </lineage>
</organism>
<reference evidence="2 3" key="2">
    <citation type="submission" date="2018-11" db="EMBL/GenBank/DDBJ databases">
        <authorList>
            <consortium name="Pathogen Informatics"/>
        </authorList>
    </citation>
    <scope>NUCLEOTIDE SEQUENCE [LARGE SCALE GENOMIC DNA]</scope>
    <source>
        <strain evidence="2 3">MHpl1</strain>
    </source>
</reference>
<dbReference type="PANTHER" id="PTHR21593">
    <property type="entry name" value="PRION-LIKE- Q/N-RICH -DOMAIN-BEARING PROTEIN PROTEIN"/>
    <property type="match status" value="1"/>
</dbReference>
<dbReference type="InterPro" id="IPR003677">
    <property type="entry name" value="ANIS5_cation-bd"/>
</dbReference>
<protein>
    <submittedName>
        <fullName evidence="4">DUF148 domain-containing protein</fullName>
    </submittedName>
</protein>
<dbReference type="PANTHER" id="PTHR21593:SF36">
    <property type="entry name" value="DUF148 DOMAIN-CONTAINING PROTEIN-RELATED"/>
    <property type="match status" value="1"/>
</dbReference>
<name>A0A0N4WMG2_HAEPC</name>
<evidence type="ECO:0000313" key="4">
    <source>
        <dbReference type="WBParaSite" id="HPLM_0001239601-mRNA-1"/>
    </source>
</evidence>
<dbReference type="AlphaFoldDB" id="A0A0N4WMG2"/>
<sequence>MAERLSILLLSSSVKFYFLSTVHAHQFFTLEELHHPPFLHDVSRKARESYYKILFNEKLSIAEQKISEPFQEEVKSLYGKMGKRMEETNDEVAKLIGALPVALKNLTAIMKNENQTMPQMMMALEALKAEHPSVGAKLLLYLPEVLHVENFLRGKIGSDNPTRLSKSLK</sequence>
<dbReference type="WBParaSite" id="HPLM_0001239601-mRNA-1">
    <property type="protein sequence ID" value="HPLM_0001239601-mRNA-1"/>
    <property type="gene ID" value="HPLM_0001239601"/>
</dbReference>
<gene>
    <name evidence="2" type="ORF">HPLM_LOCUS12388</name>
</gene>
<proteinExistence type="predicted"/>
<reference evidence="4" key="1">
    <citation type="submission" date="2017-02" db="UniProtKB">
        <authorList>
            <consortium name="WormBaseParasite"/>
        </authorList>
    </citation>
    <scope>IDENTIFICATION</scope>
</reference>
<dbReference type="Pfam" id="PF02520">
    <property type="entry name" value="ANIS5_cation-bd"/>
    <property type="match status" value="1"/>
</dbReference>